<evidence type="ECO:0000313" key="4">
    <source>
        <dbReference type="Proteomes" id="UP000295325"/>
    </source>
</evidence>
<reference evidence="3 4" key="1">
    <citation type="submission" date="2019-03" db="EMBL/GenBank/DDBJ databases">
        <title>Genomic Encyclopedia of Type Strains, Phase IV (KMG-IV): sequencing the most valuable type-strain genomes for metagenomic binning, comparative biology and taxonomic classification.</title>
        <authorList>
            <person name="Goeker M."/>
        </authorList>
    </citation>
    <scope>NUCLEOTIDE SEQUENCE [LARGE SCALE GENOMIC DNA]</scope>
    <source>
        <strain evidence="3 4">DSM 24455</strain>
    </source>
</reference>
<gene>
    <name evidence="3" type="ORF">EDD71_10175</name>
</gene>
<keyword evidence="2" id="KW-1133">Transmembrane helix</keyword>
<keyword evidence="2" id="KW-0472">Membrane</keyword>
<feature type="transmembrane region" description="Helical" evidence="2">
    <location>
        <begin position="6"/>
        <end position="23"/>
    </location>
</feature>
<evidence type="ECO:0000313" key="3">
    <source>
        <dbReference type="EMBL" id="TDT63648.1"/>
    </source>
</evidence>
<proteinExistence type="predicted"/>
<feature type="region of interest" description="Disordered" evidence="1">
    <location>
        <begin position="30"/>
        <end position="49"/>
    </location>
</feature>
<dbReference type="RefSeq" id="WP_133626773.1">
    <property type="nucleotide sequence ID" value="NZ_SOAZ01000001.1"/>
</dbReference>
<keyword evidence="2" id="KW-0812">Transmembrane</keyword>
<evidence type="ECO:0000256" key="1">
    <source>
        <dbReference type="SAM" id="MobiDB-lite"/>
    </source>
</evidence>
<protein>
    <submittedName>
        <fullName evidence="3">Attachment p12 family protein</fullName>
    </submittedName>
</protein>
<dbReference type="Proteomes" id="UP000295325">
    <property type="component" value="Unassembled WGS sequence"/>
</dbReference>
<feature type="compositionally biased region" description="Basic and acidic residues" evidence="1">
    <location>
        <begin position="33"/>
        <end position="49"/>
    </location>
</feature>
<dbReference type="OrthoDB" id="1929574at2"/>
<name>A0A4R7KU28_9CLOT</name>
<organism evidence="3 4">
    <name type="scientific">Fonticella tunisiensis</name>
    <dbReference type="NCBI Taxonomy" id="1096341"/>
    <lineage>
        <taxon>Bacteria</taxon>
        <taxon>Bacillati</taxon>
        <taxon>Bacillota</taxon>
        <taxon>Clostridia</taxon>
        <taxon>Eubacteriales</taxon>
        <taxon>Clostridiaceae</taxon>
        <taxon>Fonticella</taxon>
    </lineage>
</organism>
<dbReference type="EMBL" id="SOAZ01000001">
    <property type="protein sequence ID" value="TDT63648.1"/>
    <property type="molecule type" value="Genomic_DNA"/>
</dbReference>
<evidence type="ECO:0000256" key="2">
    <source>
        <dbReference type="SAM" id="Phobius"/>
    </source>
</evidence>
<accession>A0A4R7KU28</accession>
<sequence>MFIEILITFGIVSAAIYMLLKNIKKKALGKCDSCSEGKDDDPPLHKIFK</sequence>
<comment type="caution">
    <text evidence="3">The sequence shown here is derived from an EMBL/GenBank/DDBJ whole genome shotgun (WGS) entry which is preliminary data.</text>
</comment>
<keyword evidence="4" id="KW-1185">Reference proteome</keyword>
<dbReference type="AlphaFoldDB" id="A0A4R7KU28"/>